<feature type="transmembrane region" description="Helical" evidence="1">
    <location>
        <begin position="31"/>
        <end position="51"/>
    </location>
</feature>
<name>A0A6G1CJ77_9ORYZ</name>
<keyword evidence="1" id="KW-0472">Membrane</keyword>
<keyword evidence="3" id="KW-1185">Reference proteome</keyword>
<comment type="caution">
    <text evidence="2">The sequence shown here is derived from an EMBL/GenBank/DDBJ whole genome shotgun (WGS) entry which is preliminary data.</text>
</comment>
<accession>A0A6G1CJ77</accession>
<dbReference type="AlphaFoldDB" id="A0A6G1CJ77"/>
<evidence type="ECO:0000313" key="2">
    <source>
        <dbReference type="EMBL" id="KAF0899673.1"/>
    </source>
</evidence>
<sequence length="83" mass="9051">MLGVGSFATATTTSFVALTGGLEPEQGWRLLILEAMFMAVAVAEYIFACFVSHDPNFRQEPVKEGIQAVSEEAANTMRVIMHD</sequence>
<keyword evidence="1" id="KW-1133">Transmembrane helix</keyword>
<reference evidence="2 3" key="1">
    <citation type="submission" date="2019-11" db="EMBL/GenBank/DDBJ databases">
        <title>Whole genome sequence of Oryza granulata.</title>
        <authorList>
            <person name="Li W."/>
        </authorList>
    </citation>
    <scope>NUCLEOTIDE SEQUENCE [LARGE SCALE GENOMIC DNA]</scope>
    <source>
        <strain evidence="3">cv. Menghai</strain>
        <tissue evidence="2">Leaf</tissue>
    </source>
</reference>
<dbReference type="EMBL" id="SPHZ02000009">
    <property type="protein sequence ID" value="KAF0899673.1"/>
    <property type="molecule type" value="Genomic_DNA"/>
</dbReference>
<dbReference type="Proteomes" id="UP000479710">
    <property type="component" value="Unassembled WGS sequence"/>
</dbReference>
<gene>
    <name evidence="2" type="ORF">E2562_021371</name>
</gene>
<organism evidence="2 3">
    <name type="scientific">Oryza meyeriana var. granulata</name>
    <dbReference type="NCBI Taxonomy" id="110450"/>
    <lineage>
        <taxon>Eukaryota</taxon>
        <taxon>Viridiplantae</taxon>
        <taxon>Streptophyta</taxon>
        <taxon>Embryophyta</taxon>
        <taxon>Tracheophyta</taxon>
        <taxon>Spermatophyta</taxon>
        <taxon>Magnoliopsida</taxon>
        <taxon>Liliopsida</taxon>
        <taxon>Poales</taxon>
        <taxon>Poaceae</taxon>
        <taxon>BOP clade</taxon>
        <taxon>Oryzoideae</taxon>
        <taxon>Oryzeae</taxon>
        <taxon>Oryzinae</taxon>
        <taxon>Oryza</taxon>
        <taxon>Oryza meyeriana</taxon>
    </lineage>
</organism>
<evidence type="ECO:0000313" key="3">
    <source>
        <dbReference type="Proteomes" id="UP000479710"/>
    </source>
</evidence>
<proteinExistence type="predicted"/>
<keyword evidence="1" id="KW-0812">Transmembrane</keyword>
<evidence type="ECO:0000256" key="1">
    <source>
        <dbReference type="SAM" id="Phobius"/>
    </source>
</evidence>
<protein>
    <submittedName>
        <fullName evidence="2">Uncharacterized protein</fullName>
    </submittedName>
</protein>